<dbReference type="Pfam" id="PF05605">
    <property type="entry name" value="zf-Di19"/>
    <property type="match status" value="1"/>
</dbReference>
<evidence type="ECO:0000313" key="6">
    <source>
        <dbReference type="Proteomes" id="UP000594263"/>
    </source>
</evidence>
<proteinExistence type="inferred from homology"/>
<organism evidence="5 6">
    <name type="scientific">Kalanchoe fedtschenkoi</name>
    <name type="common">Lavender scallops</name>
    <name type="synonym">South American air plant</name>
    <dbReference type="NCBI Taxonomy" id="63787"/>
    <lineage>
        <taxon>Eukaryota</taxon>
        <taxon>Viridiplantae</taxon>
        <taxon>Streptophyta</taxon>
        <taxon>Embryophyta</taxon>
        <taxon>Tracheophyta</taxon>
        <taxon>Spermatophyta</taxon>
        <taxon>Magnoliopsida</taxon>
        <taxon>eudicotyledons</taxon>
        <taxon>Gunneridae</taxon>
        <taxon>Pentapetalae</taxon>
        <taxon>Saxifragales</taxon>
        <taxon>Crassulaceae</taxon>
        <taxon>Kalanchoe</taxon>
    </lineage>
</organism>
<dbReference type="InterPro" id="IPR033347">
    <property type="entry name" value="Di19"/>
</dbReference>
<protein>
    <submittedName>
        <fullName evidence="5">Uncharacterized protein</fullName>
    </submittedName>
</protein>
<reference evidence="5" key="1">
    <citation type="submission" date="2021-01" db="UniProtKB">
        <authorList>
            <consortium name="EnsemblPlants"/>
        </authorList>
    </citation>
    <scope>IDENTIFICATION</scope>
</reference>
<sequence>MDSETLELMLSKQLMIQSQQSRTADPRDEYEYEYVEDEEEYDEEDDADGRTEFPCPYCSDDFDIVELCYHLESEHYSLIAKNGVCPVCATRVSSDLIGHLTKQHGNMIKIQVKLKLLKDQDEAAVSLLKKEFHDEHMKSVIESSCSTSLPDMALDPLISSFMYNIPVDFESSSVQPTHSAESSVEKENLEGSLLKRNPESSPPLSDKDQQEKARRSQFVQGMLCSTFLDDDI</sequence>
<feature type="region of interest" description="Disordered" evidence="2">
    <location>
        <begin position="174"/>
        <end position="215"/>
    </location>
</feature>
<dbReference type="Proteomes" id="UP000594263">
    <property type="component" value="Unplaced"/>
</dbReference>
<dbReference type="InterPro" id="IPR008598">
    <property type="entry name" value="Di19_Zn-bd"/>
</dbReference>
<comment type="similarity">
    <text evidence="1">Belongs to the Di19 family.</text>
</comment>
<evidence type="ECO:0000313" key="5">
    <source>
        <dbReference type="EnsemblPlants" id="Kaladp0045s0304.1.v1.1"/>
    </source>
</evidence>
<name>A0A7N0TTB8_KALFE</name>
<dbReference type="Gramene" id="Kaladp0045s0304.1.v1.1">
    <property type="protein sequence ID" value="Kaladp0045s0304.1.v1.1"/>
    <property type="gene ID" value="Kaladp0045s0304.v1.1"/>
</dbReference>
<feature type="compositionally biased region" description="Acidic residues" evidence="2">
    <location>
        <begin position="30"/>
        <end position="47"/>
    </location>
</feature>
<feature type="compositionally biased region" description="Basic and acidic residues" evidence="2">
    <location>
        <begin position="205"/>
        <end position="214"/>
    </location>
</feature>
<dbReference type="PANTHER" id="PTHR31875">
    <property type="entry name" value="PROTEIN DEHYDRATION-INDUCED 19"/>
    <property type="match status" value="1"/>
</dbReference>
<keyword evidence="6" id="KW-1185">Reference proteome</keyword>
<evidence type="ECO:0000256" key="1">
    <source>
        <dbReference type="ARBA" id="ARBA00007109"/>
    </source>
</evidence>
<evidence type="ECO:0000259" key="4">
    <source>
        <dbReference type="Pfam" id="PF14571"/>
    </source>
</evidence>
<dbReference type="PANTHER" id="PTHR31875:SF25">
    <property type="entry name" value="PROTEIN DEHYDRATION-INDUCED 19 HOMOLOG 2"/>
    <property type="match status" value="1"/>
</dbReference>
<feature type="domain" description="Di19 C-terminal" evidence="4">
    <location>
        <begin position="125"/>
        <end position="226"/>
    </location>
</feature>
<dbReference type="AlphaFoldDB" id="A0A7N0TTB8"/>
<accession>A0A7N0TTB8</accession>
<feature type="region of interest" description="Disordered" evidence="2">
    <location>
        <begin position="16"/>
        <end position="50"/>
    </location>
</feature>
<dbReference type="InterPro" id="IPR027935">
    <property type="entry name" value="Di19_C"/>
</dbReference>
<feature type="domain" description="Di19 zinc-binding" evidence="3">
    <location>
        <begin position="52"/>
        <end position="105"/>
    </location>
</feature>
<evidence type="ECO:0000256" key="2">
    <source>
        <dbReference type="SAM" id="MobiDB-lite"/>
    </source>
</evidence>
<dbReference type="EnsemblPlants" id="Kaladp0045s0304.1.v1.1">
    <property type="protein sequence ID" value="Kaladp0045s0304.1.v1.1"/>
    <property type="gene ID" value="Kaladp0045s0304.v1.1"/>
</dbReference>
<dbReference type="Pfam" id="PF14571">
    <property type="entry name" value="Di19_C"/>
    <property type="match status" value="1"/>
</dbReference>
<evidence type="ECO:0000259" key="3">
    <source>
        <dbReference type="Pfam" id="PF05605"/>
    </source>
</evidence>